<dbReference type="AlphaFoldDB" id="A0A5C3KRH0"/>
<accession>A0A5C3KRH0</accession>
<protein>
    <recommendedName>
        <fullName evidence="3">F-box domain-containing protein</fullName>
    </recommendedName>
</protein>
<evidence type="ECO:0000313" key="1">
    <source>
        <dbReference type="EMBL" id="TFK23072.1"/>
    </source>
</evidence>
<reference evidence="1 2" key="1">
    <citation type="journal article" date="2019" name="Nat. Ecol. Evol.">
        <title>Megaphylogeny resolves global patterns of mushroom evolution.</title>
        <authorList>
            <person name="Varga T."/>
            <person name="Krizsan K."/>
            <person name="Foldi C."/>
            <person name="Dima B."/>
            <person name="Sanchez-Garcia M."/>
            <person name="Sanchez-Ramirez S."/>
            <person name="Szollosi G.J."/>
            <person name="Szarkandi J.G."/>
            <person name="Papp V."/>
            <person name="Albert L."/>
            <person name="Andreopoulos W."/>
            <person name="Angelini C."/>
            <person name="Antonin V."/>
            <person name="Barry K.W."/>
            <person name="Bougher N.L."/>
            <person name="Buchanan P."/>
            <person name="Buyck B."/>
            <person name="Bense V."/>
            <person name="Catcheside P."/>
            <person name="Chovatia M."/>
            <person name="Cooper J."/>
            <person name="Damon W."/>
            <person name="Desjardin D."/>
            <person name="Finy P."/>
            <person name="Geml J."/>
            <person name="Haridas S."/>
            <person name="Hughes K."/>
            <person name="Justo A."/>
            <person name="Karasinski D."/>
            <person name="Kautmanova I."/>
            <person name="Kiss B."/>
            <person name="Kocsube S."/>
            <person name="Kotiranta H."/>
            <person name="LaButti K.M."/>
            <person name="Lechner B.E."/>
            <person name="Liimatainen K."/>
            <person name="Lipzen A."/>
            <person name="Lukacs Z."/>
            <person name="Mihaltcheva S."/>
            <person name="Morgado L.N."/>
            <person name="Niskanen T."/>
            <person name="Noordeloos M.E."/>
            <person name="Ohm R.A."/>
            <person name="Ortiz-Santana B."/>
            <person name="Ovrebo C."/>
            <person name="Racz N."/>
            <person name="Riley R."/>
            <person name="Savchenko A."/>
            <person name="Shiryaev A."/>
            <person name="Soop K."/>
            <person name="Spirin V."/>
            <person name="Szebenyi C."/>
            <person name="Tomsovsky M."/>
            <person name="Tulloss R.E."/>
            <person name="Uehling J."/>
            <person name="Grigoriev I.V."/>
            <person name="Vagvolgyi C."/>
            <person name="Papp T."/>
            <person name="Martin F.M."/>
            <person name="Miettinen O."/>
            <person name="Hibbett D.S."/>
            <person name="Nagy L.G."/>
        </authorList>
    </citation>
    <scope>NUCLEOTIDE SEQUENCE [LARGE SCALE GENOMIC DNA]</scope>
    <source>
        <strain evidence="1 2">CBS 121175</strain>
    </source>
</reference>
<dbReference type="Proteomes" id="UP000307440">
    <property type="component" value="Unassembled WGS sequence"/>
</dbReference>
<sequence length="343" mass="39487">MSSTLVGMFPLAGPVVDSDSPEKVESATDIEKLREQDHAKQTAIAERSEAERLIDESVKSFKREAAVLNRQRNELQPVSRLPYEVLRDILLQSKSKDWRSRFFKRIPEVSYHWRQVLLGRPLVPLAIPRRKESEQIIDSRVDALEHSIADLSRRRNELQLVSKLPNEILSRIFLLHVYGRDAGDPRKGARKSLTVSHRWRQVVLGYGQLWSDIYSTVSPWAELELERSQGTFLTFDASIGEQNLYRSCRSFTFRADRSAKAERYRTTIADNFTGIMDKGSSRMKQIKIHGHFSEKDLPKQQFSAPLLEQLFVKRRDYSGTKSPHLLDLFQGGTPQLLVLDILN</sequence>
<dbReference type="OrthoDB" id="3053652at2759"/>
<evidence type="ECO:0008006" key="3">
    <source>
        <dbReference type="Google" id="ProtNLM"/>
    </source>
</evidence>
<evidence type="ECO:0000313" key="2">
    <source>
        <dbReference type="Proteomes" id="UP000307440"/>
    </source>
</evidence>
<keyword evidence="2" id="KW-1185">Reference proteome</keyword>
<dbReference type="EMBL" id="ML210226">
    <property type="protein sequence ID" value="TFK23072.1"/>
    <property type="molecule type" value="Genomic_DNA"/>
</dbReference>
<proteinExistence type="predicted"/>
<feature type="non-terminal residue" evidence="1">
    <location>
        <position position="343"/>
    </location>
</feature>
<name>A0A5C3KRH0_COPMA</name>
<organism evidence="1 2">
    <name type="scientific">Coprinopsis marcescibilis</name>
    <name type="common">Agaric fungus</name>
    <name type="synonym">Psathyrella marcescibilis</name>
    <dbReference type="NCBI Taxonomy" id="230819"/>
    <lineage>
        <taxon>Eukaryota</taxon>
        <taxon>Fungi</taxon>
        <taxon>Dikarya</taxon>
        <taxon>Basidiomycota</taxon>
        <taxon>Agaricomycotina</taxon>
        <taxon>Agaricomycetes</taxon>
        <taxon>Agaricomycetidae</taxon>
        <taxon>Agaricales</taxon>
        <taxon>Agaricineae</taxon>
        <taxon>Psathyrellaceae</taxon>
        <taxon>Coprinopsis</taxon>
    </lineage>
</organism>
<gene>
    <name evidence="1" type="ORF">FA15DRAFT_643249</name>
</gene>